<protein>
    <submittedName>
        <fullName evidence="1">Uncharacterized protein</fullName>
    </submittedName>
</protein>
<keyword evidence="2" id="KW-1185">Reference proteome</keyword>
<dbReference type="OrthoDB" id="8770010at2"/>
<dbReference type="Proteomes" id="UP000255417">
    <property type="component" value="Unassembled WGS sequence"/>
</dbReference>
<accession>A0A379CAJ3</accession>
<dbReference type="RefSeq" id="WP_115315227.1">
    <property type="nucleotide sequence ID" value="NZ_LWIF01000001.1"/>
</dbReference>
<proteinExistence type="predicted"/>
<reference evidence="1 2" key="1">
    <citation type="submission" date="2018-06" db="EMBL/GenBank/DDBJ databases">
        <authorList>
            <consortium name="Pathogen Informatics"/>
            <person name="Doyle S."/>
        </authorList>
    </citation>
    <scope>NUCLEOTIDE SEQUENCE [LARGE SCALE GENOMIC DNA]</scope>
    <source>
        <strain evidence="1 2">NCTC12872</strain>
    </source>
</reference>
<evidence type="ECO:0000313" key="1">
    <source>
        <dbReference type="EMBL" id="SUB58716.1"/>
    </source>
</evidence>
<sequence>MQFPLLCIDKNYENLHDVEITADIIDQDICVMSLNMLDFPKRKEHVLELITNNFLYWEKLLEKANELFWLKNDGYGVAVFYPDQCCGYTRIYRYQCLRNIEIRRDKVWDIGSWKYIQSETSLFSILDSIEYVAIFNNWKSHNLKINRPLTELASGRISNTTVDRVNVVSKRNGCAVCGNSAGYYMATTLNAHDIANTVMLSILLCKTHYQEARESPCILQFFASLFYLNLDIPALMKLDYIPDNLIVPLAEIIASNLNATFSKPEKKKRGWHIWFKMEDDWEWLLRLNKLTDYAYILFDPSRKQAHRIDSANDHPDVPFGPDHQHFNPKTKGESIEPSFSYGIPILDFPLLKKIKNYYIGKQY</sequence>
<organism evidence="1 2">
    <name type="scientific">Phocoenobacter uteri</name>
    <dbReference type="NCBI Taxonomy" id="146806"/>
    <lineage>
        <taxon>Bacteria</taxon>
        <taxon>Pseudomonadati</taxon>
        <taxon>Pseudomonadota</taxon>
        <taxon>Gammaproteobacteria</taxon>
        <taxon>Pasteurellales</taxon>
        <taxon>Pasteurellaceae</taxon>
        <taxon>Phocoenobacter</taxon>
    </lineage>
</organism>
<name>A0A379CAJ3_9PAST</name>
<dbReference type="AlphaFoldDB" id="A0A379CAJ3"/>
<dbReference type="EMBL" id="UGTA01000001">
    <property type="protein sequence ID" value="SUB58716.1"/>
    <property type="molecule type" value="Genomic_DNA"/>
</dbReference>
<gene>
    <name evidence="1" type="ORF">NCTC12872_00683</name>
</gene>
<evidence type="ECO:0000313" key="2">
    <source>
        <dbReference type="Proteomes" id="UP000255417"/>
    </source>
</evidence>